<dbReference type="EMBL" id="JAPFFF010000020">
    <property type="protein sequence ID" value="KAK8857714.1"/>
    <property type="molecule type" value="Genomic_DNA"/>
</dbReference>
<gene>
    <name evidence="2" type="ORF">M9Y10_016122</name>
</gene>
<feature type="coiled-coil region" evidence="1">
    <location>
        <begin position="300"/>
        <end position="327"/>
    </location>
</feature>
<comment type="caution">
    <text evidence="2">The sequence shown here is derived from an EMBL/GenBank/DDBJ whole genome shotgun (WGS) entry which is preliminary data.</text>
</comment>
<reference evidence="2 3" key="1">
    <citation type="submission" date="2024-04" db="EMBL/GenBank/DDBJ databases">
        <title>Tritrichomonas musculus Genome.</title>
        <authorList>
            <person name="Alves-Ferreira E."/>
            <person name="Grigg M."/>
            <person name="Lorenzi H."/>
            <person name="Galac M."/>
        </authorList>
    </citation>
    <scope>NUCLEOTIDE SEQUENCE [LARGE SCALE GENOMIC DNA]</scope>
    <source>
        <strain evidence="2 3">EAF2021</strain>
    </source>
</reference>
<accession>A0ABR2I5E1</accession>
<evidence type="ECO:0000313" key="2">
    <source>
        <dbReference type="EMBL" id="KAK8857714.1"/>
    </source>
</evidence>
<protein>
    <submittedName>
        <fullName evidence="2">Uncharacterized protein</fullName>
    </submittedName>
</protein>
<name>A0ABR2I5E1_9EUKA</name>
<organism evidence="2 3">
    <name type="scientific">Tritrichomonas musculus</name>
    <dbReference type="NCBI Taxonomy" id="1915356"/>
    <lineage>
        <taxon>Eukaryota</taxon>
        <taxon>Metamonada</taxon>
        <taxon>Parabasalia</taxon>
        <taxon>Tritrichomonadida</taxon>
        <taxon>Tritrichomonadidae</taxon>
        <taxon>Tritrichomonas</taxon>
    </lineage>
</organism>
<sequence length="370" mass="43202">MSLRKHYRKVPPQLSDEELLSLTAQILKRCGVENQTQAQFIYEICMEIMKLSNLNSSFLLKNQISTQKNIKVLQSKQSRNQKSVLSSSISSSKDKPIPFYSLQPRPKIRKYSIQWNQAYSIAISFLKEFGMHTTLATLEIEFKNSKEKNIINTKSPKRLKDVDNDDDEDDEIDYKNYLPGEEDTSFMENLTSSEYISYLRRINDSIYNITGNYSYLTNRGKLYQSKSNSNNSNSGLRNVIPATFREKVEEFTKMQNFALSKKHNDSNALYSNSTSEIILDNGSFAKDNFYQIDDRNKIRYADSANRLKEMTNNYINKEDQKIKNQNEIEIDIEIEHEKKNLTYNKMSFSNSSRITKKQNKSTYSQFKKNE</sequence>
<keyword evidence="1" id="KW-0175">Coiled coil</keyword>
<proteinExistence type="predicted"/>
<evidence type="ECO:0000256" key="1">
    <source>
        <dbReference type="SAM" id="Coils"/>
    </source>
</evidence>
<keyword evidence="3" id="KW-1185">Reference proteome</keyword>
<dbReference type="Proteomes" id="UP001470230">
    <property type="component" value="Unassembled WGS sequence"/>
</dbReference>
<evidence type="ECO:0000313" key="3">
    <source>
        <dbReference type="Proteomes" id="UP001470230"/>
    </source>
</evidence>